<comment type="caution">
    <text evidence="1">The sequence shown here is derived from an EMBL/GenBank/DDBJ whole genome shotgun (WGS) entry which is preliminary data.</text>
</comment>
<gene>
    <name evidence="1" type="ORF">S06H3_67061</name>
</gene>
<protein>
    <submittedName>
        <fullName evidence="1">Uncharacterized protein</fullName>
    </submittedName>
</protein>
<dbReference type="InterPro" id="IPR011324">
    <property type="entry name" value="Cytotoxic_necrot_fac-like_cat"/>
</dbReference>
<dbReference type="SUPFAM" id="SSF64438">
    <property type="entry name" value="CNF1/YfiH-like putative cysteine hydrolases"/>
    <property type="match status" value="1"/>
</dbReference>
<organism evidence="1">
    <name type="scientific">marine sediment metagenome</name>
    <dbReference type="NCBI Taxonomy" id="412755"/>
    <lineage>
        <taxon>unclassified sequences</taxon>
        <taxon>metagenomes</taxon>
        <taxon>ecological metagenomes</taxon>
    </lineage>
</organism>
<reference evidence="1" key="1">
    <citation type="journal article" date="2014" name="Front. Microbiol.">
        <title>High frequency of phylogenetically diverse reductive dehalogenase-homologous genes in deep subseafloor sedimentary metagenomes.</title>
        <authorList>
            <person name="Kawai M."/>
            <person name="Futagami T."/>
            <person name="Toyoda A."/>
            <person name="Takaki Y."/>
            <person name="Nishi S."/>
            <person name="Hori S."/>
            <person name="Arai W."/>
            <person name="Tsubouchi T."/>
            <person name="Morono Y."/>
            <person name="Uchiyama I."/>
            <person name="Ito T."/>
            <person name="Fujiyama A."/>
            <person name="Inagaki F."/>
            <person name="Takami H."/>
        </authorList>
    </citation>
    <scope>NUCLEOTIDE SEQUENCE</scope>
    <source>
        <strain evidence="1">Expedition CK06-06</strain>
    </source>
</reference>
<feature type="non-terminal residue" evidence="1">
    <location>
        <position position="36"/>
    </location>
</feature>
<dbReference type="AlphaFoldDB" id="X1Q4G8"/>
<feature type="non-terminal residue" evidence="1">
    <location>
        <position position="1"/>
    </location>
</feature>
<accession>X1Q4G8</accession>
<proteinExistence type="predicted"/>
<evidence type="ECO:0000313" key="1">
    <source>
        <dbReference type="EMBL" id="GAI63417.1"/>
    </source>
</evidence>
<name>X1Q4G8_9ZZZZ</name>
<sequence length="36" mass="4363">LLYPSIKKGKYHFDLRKANLFQLKELGLRQEKIFNI</sequence>
<dbReference type="EMBL" id="BARV01046144">
    <property type="protein sequence ID" value="GAI63417.1"/>
    <property type="molecule type" value="Genomic_DNA"/>
</dbReference>